<dbReference type="NCBIfam" id="TIGR01543">
    <property type="entry name" value="proheadase_HK97"/>
    <property type="match status" value="1"/>
</dbReference>
<dbReference type="RefSeq" id="WP_161870619.1">
    <property type="nucleotide sequence ID" value="NZ_MAEI02000001.1"/>
</dbReference>
<keyword evidence="2 5" id="KW-0645">Protease</keyword>
<dbReference type="InterPro" id="IPR054613">
    <property type="entry name" value="Peptidase_S78_dom"/>
</dbReference>
<organism evidence="5 6">
    <name type="scientific">Enterococcus diestrammenae</name>
    <dbReference type="NCBI Taxonomy" id="1155073"/>
    <lineage>
        <taxon>Bacteria</taxon>
        <taxon>Bacillati</taxon>
        <taxon>Bacillota</taxon>
        <taxon>Bacilli</taxon>
        <taxon>Lactobacillales</taxon>
        <taxon>Enterococcaceae</taxon>
        <taxon>Enterococcus</taxon>
    </lineage>
</organism>
<keyword evidence="1" id="KW-1188">Viral release from host cell</keyword>
<dbReference type="GO" id="GO:0008233">
    <property type="term" value="F:peptidase activity"/>
    <property type="evidence" value="ECO:0007669"/>
    <property type="project" value="UniProtKB-KW"/>
</dbReference>
<accession>A0ABV0EYV8</accession>
<evidence type="ECO:0000313" key="6">
    <source>
        <dbReference type="Proteomes" id="UP001429357"/>
    </source>
</evidence>
<reference evidence="5" key="2">
    <citation type="submission" date="2024-02" db="EMBL/GenBank/DDBJ databases">
        <title>The Genome Sequence of Enterococcus diestrammenae JM9A.</title>
        <authorList>
            <person name="Earl A."/>
            <person name="Manson A."/>
            <person name="Gilmore M."/>
            <person name="Sanders J."/>
            <person name="Shea T."/>
            <person name="Howe W."/>
            <person name="Livny J."/>
            <person name="Cuomo C."/>
            <person name="Neafsey D."/>
            <person name="Birren B."/>
        </authorList>
    </citation>
    <scope>NUCLEOTIDE SEQUENCE</scope>
    <source>
        <strain evidence="5">JM9A</strain>
    </source>
</reference>
<dbReference type="Pfam" id="PF04586">
    <property type="entry name" value="Peptidase_S78"/>
    <property type="match status" value="1"/>
</dbReference>
<evidence type="ECO:0000256" key="3">
    <source>
        <dbReference type="ARBA" id="ARBA00022801"/>
    </source>
</evidence>
<keyword evidence="6" id="KW-1185">Reference proteome</keyword>
<gene>
    <name evidence="5" type="ORF">BAU18_000573</name>
</gene>
<dbReference type="GO" id="GO:0006508">
    <property type="term" value="P:proteolysis"/>
    <property type="evidence" value="ECO:0007669"/>
    <property type="project" value="UniProtKB-KW"/>
</dbReference>
<sequence>MKKKEIRTFDITNLTTRNLDESEAQVVSGYAAVFNSPTLLWEGLEETIAPGAFSRALGNSDIRCLFDHDWSKVLGRTKSGTLRLEEDDHGLRFEVELPNTTVATDLTASMARGDINQCSFGFVPTEETWDYNADPVQRTINEVELLEVSIVSLPAYQDTEAALSRSKQDVQEDIRTRKAMIKKINAALSGMEETK</sequence>
<evidence type="ECO:0000256" key="2">
    <source>
        <dbReference type="ARBA" id="ARBA00022670"/>
    </source>
</evidence>
<evidence type="ECO:0000256" key="1">
    <source>
        <dbReference type="ARBA" id="ARBA00022612"/>
    </source>
</evidence>
<name>A0ABV0EYV8_9ENTE</name>
<dbReference type="EMBL" id="MAEI02000001">
    <property type="protein sequence ID" value="MEO1780995.1"/>
    <property type="molecule type" value="Genomic_DNA"/>
</dbReference>
<proteinExistence type="predicted"/>
<protein>
    <submittedName>
        <fullName evidence="5">HK97 family phage prohead protease</fullName>
    </submittedName>
</protein>
<evidence type="ECO:0000313" key="5">
    <source>
        <dbReference type="EMBL" id="MEO1780995.1"/>
    </source>
</evidence>
<evidence type="ECO:0000259" key="4">
    <source>
        <dbReference type="Pfam" id="PF04586"/>
    </source>
</evidence>
<feature type="domain" description="Prohead serine protease" evidence="4">
    <location>
        <begin position="14"/>
        <end position="167"/>
    </location>
</feature>
<dbReference type="Proteomes" id="UP001429357">
    <property type="component" value="Unassembled WGS sequence"/>
</dbReference>
<keyword evidence="3" id="KW-0378">Hydrolase</keyword>
<dbReference type="InterPro" id="IPR006433">
    <property type="entry name" value="Prohead_protease"/>
</dbReference>
<comment type="caution">
    <text evidence="5">The sequence shown here is derived from an EMBL/GenBank/DDBJ whole genome shotgun (WGS) entry which is preliminary data.</text>
</comment>
<reference evidence="5" key="1">
    <citation type="submission" date="2016-06" db="EMBL/GenBank/DDBJ databases">
        <authorList>
            <person name="Van Tyne D."/>
        </authorList>
    </citation>
    <scope>NUCLEOTIDE SEQUENCE</scope>
    <source>
        <strain evidence="5">JM9A</strain>
    </source>
</reference>